<evidence type="ECO:0008006" key="3">
    <source>
        <dbReference type="Google" id="ProtNLM"/>
    </source>
</evidence>
<dbReference type="Proteomes" id="UP000199006">
    <property type="component" value="Unassembled WGS sequence"/>
</dbReference>
<proteinExistence type="predicted"/>
<dbReference type="InterPro" id="IPR007511">
    <property type="entry name" value="DUF501"/>
</dbReference>
<evidence type="ECO:0000313" key="2">
    <source>
        <dbReference type="Proteomes" id="UP000199006"/>
    </source>
</evidence>
<dbReference type="EMBL" id="FOTI01000033">
    <property type="protein sequence ID" value="SFL81664.1"/>
    <property type="molecule type" value="Genomic_DNA"/>
</dbReference>
<keyword evidence="2" id="KW-1185">Reference proteome</keyword>
<dbReference type="STRING" id="29563.SAMN02983006_02102"/>
<accession>A0A1I4KS97</accession>
<dbReference type="Pfam" id="PF04417">
    <property type="entry name" value="DUF501"/>
    <property type="match status" value="1"/>
</dbReference>
<name>A0A1I4KS97_9FIRM</name>
<dbReference type="AlphaFoldDB" id="A0A1I4KS97"/>
<dbReference type="RefSeq" id="WP_089862159.1">
    <property type="nucleotide sequence ID" value="NZ_FOTI01000033.1"/>
</dbReference>
<evidence type="ECO:0000313" key="1">
    <source>
        <dbReference type="EMBL" id="SFL81664.1"/>
    </source>
</evidence>
<protein>
    <recommendedName>
        <fullName evidence="3">DUF501 domain-containing protein</fullName>
    </recommendedName>
</protein>
<dbReference type="PANTHER" id="PTHR37163">
    <property type="entry name" value="CONSERVED PROTEIN"/>
    <property type="match status" value="1"/>
</dbReference>
<organism evidence="1 2">
    <name type="scientific">Halanaerobium salsuginis</name>
    <dbReference type="NCBI Taxonomy" id="29563"/>
    <lineage>
        <taxon>Bacteria</taxon>
        <taxon>Bacillati</taxon>
        <taxon>Bacillota</taxon>
        <taxon>Clostridia</taxon>
        <taxon>Halanaerobiales</taxon>
        <taxon>Halanaerobiaceae</taxon>
        <taxon>Halanaerobium</taxon>
    </lineage>
</organism>
<reference evidence="1 2" key="1">
    <citation type="submission" date="2016-10" db="EMBL/GenBank/DDBJ databases">
        <authorList>
            <person name="de Groot N.N."/>
        </authorList>
    </citation>
    <scope>NUCLEOTIDE SEQUENCE [LARGE SCALE GENOMIC DNA]</scope>
    <source>
        <strain evidence="1 2">ATCC 51327</strain>
    </source>
</reference>
<sequence length="183" mass="20723">MKSTDHKIVELQLKRKIDNFSQIAHYCPFKYPAVVEVNPFTAGIPAPTIYWLSCPALNYQVDRLESESNLIDELGQKLKNDLQFKQQLAKAHQDYARQRRQLLTAKAEEQAQKISVDLLNTLLYSGVGGIKEQLGIKCLHTHLAHFLVTGSNPVGKIVFAKVSWPEECLICQERTDKLESSSN</sequence>
<dbReference type="OrthoDB" id="13546at2"/>
<dbReference type="PANTHER" id="PTHR37163:SF1">
    <property type="entry name" value="DUF501 DOMAIN-CONTAINING PROTEIN"/>
    <property type="match status" value="1"/>
</dbReference>
<gene>
    <name evidence="1" type="ORF">SAMN02983006_02102</name>
</gene>